<keyword evidence="1" id="KW-0472">Membrane</keyword>
<dbReference type="EMBL" id="JBCGBO010000005">
    <property type="protein sequence ID" value="KAK9198444.1"/>
    <property type="molecule type" value="Genomic_DNA"/>
</dbReference>
<comment type="caution">
    <text evidence="2">The sequence shown here is derived from an EMBL/GenBank/DDBJ whole genome shotgun (WGS) entry which is preliminary data.</text>
</comment>
<evidence type="ECO:0000256" key="1">
    <source>
        <dbReference type="SAM" id="Phobius"/>
    </source>
</evidence>
<evidence type="ECO:0000313" key="3">
    <source>
        <dbReference type="Proteomes" id="UP001428341"/>
    </source>
</evidence>
<sequence>MNNIPIVKIASFNLSDNHILVFECNVMIVGIICSLLYVNYFPYCLWFIALFLCLLLMFPKSGLYGGNCIGTDSYHFGVQLSHMLRVTCEN</sequence>
<keyword evidence="1" id="KW-0812">Transmembrane</keyword>
<feature type="transmembrane region" description="Helical" evidence="1">
    <location>
        <begin position="43"/>
        <end position="59"/>
    </location>
</feature>
<dbReference type="Proteomes" id="UP001428341">
    <property type="component" value="Unassembled WGS sequence"/>
</dbReference>
<keyword evidence="3" id="KW-1185">Reference proteome</keyword>
<keyword evidence="1" id="KW-1133">Transmembrane helix</keyword>
<gene>
    <name evidence="2" type="ORF">WN944_013628</name>
</gene>
<organism evidence="2 3">
    <name type="scientific">Citrus x changshan-huyou</name>
    <dbReference type="NCBI Taxonomy" id="2935761"/>
    <lineage>
        <taxon>Eukaryota</taxon>
        <taxon>Viridiplantae</taxon>
        <taxon>Streptophyta</taxon>
        <taxon>Embryophyta</taxon>
        <taxon>Tracheophyta</taxon>
        <taxon>Spermatophyta</taxon>
        <taxon>Magnoliopsida</taxon>
        <taxon>eudicotyledons</taxon>
        <taxon>Gunneridae</taxon>
        <taxon>Pentapetalae</taxon>
        <taxon>rosids</taxon>
        <taxon>malvids</taxon>
        <taxon>Sapindales</taxon>
        <taxon>Rutaceae</taxon>
        <taxon>Aurantioideae</taxon>
        <taxon>Citrus</taxon>
    </lineage>
</organism>
<protein>
    <submittedName>
        <fullName evidence="2">Uncharacterized protein</fullName>
    </submittedName>
</protein>
<reference evidence="2 3" key="1">
    <citation type="submission" date="2024-05" db="EMBL/GenBank/DDBJ databases">
        <title>Haplotype-resolved chromosome-level genome assembly of Huyou (Citrus changshanensis).</title>
        <authorList>
            <person name="Miao C."/>
            <person name="Chen W."/>
            <person name="Wu Y."/>
            <person name="Wang L."/>
            <person name="Zhao S."/>
            <person name="Grierson D."/>
            <person name="Xu C."/>
            <person name="Chen K."/>
        </authorList>
    </citation>
    <scope>NUCLEOTIDE SEQUENCE [LARGE SCALE GENOMIC DNA]</scope>
    <source>
        <strain evidence="2">01-14</strain>
        <tissue evidence="2">Leaf</tissue>
    </source>
</reference>
<name>A0AAP0M4C8_9ROSI</name>
<accession>A0AAP0M4C8</accession>
<proteinExistence type="predicted"/>
<feature type="transmembrane region" description="Helical" evidence="1">
    <location>
        <begin position="20"/>
        <end position="37"/>
    </location>
</feature>
<evidence type="ECO:0000313" key="2">
    <source>
        <dbReference type="EMBL" id="KAK9198444.1"/>
    </source>
</evidence>
<dbReference type="AlphaFoldDB" id="A0AAP0M4C8"/>